<accession>A0A9J6P1C8</accession>
<dbReference type="EMBL" id="JAGSOJ010000002">
    <property type="protein sequence ID" value="MCM1990339.1"/>
    <property type="molecule type" value="Genomic_DNA"/>
</dbReference>
<evidence type="ECO:0000313" key="3">
    <source>
        <dbReference type="Proteomes" id="UP001056429"/>
    </source>
</evidence>
<evidence type="ECO:0000313" key="2">
    <source>
        <dbReference type="EMBL" id="MCM1990339.1"/>
    </source>
</evidence>
<dbReference type="AlphaFoldDB" id="A0A9J6P1C8"/>
<name>A0A9J6P1C8_9CLOT</name>
<organism evidence="2 3">
    <name type="scientific">Oceanirhabdus seepicola</name>
    <dbReference type="NCBI Taxonomy" id="2828781"/>
    <lineage>
        <taxon>Bacteria</taxon>
        <taxon>Bacillati</taxon>
        <taxon>Bacillota</taxon>
        <taxon>Clostridia</taxon>
        <taxon>Eubacteriales</taxon>
        <taxon>Clostridiaceae</taxon>
        <taxon>Oceanirhabdus</taxon>
    </lineage>
</organism>
<dbReference type="RefSeq" id="WP_250859374.1">
    <property type="nucleotide sequence ID" value="NZ_JAGSOJ010000002.1"/>
</dbReference>
<dbReference type="PIRSF" id="PIRSF026508">
    <property type="entry name" value="TelA"/>
    <property type="match status" value="1"/>
</dbReference>
<protein>
    <submittedName>
        <fullName evidence="2">Toxic anion resistance protein</fullName>
    </submittedName>
</protein>
<dbReference type="Pfam" id="PF05816">
    <property type="entry name" value="TelA"/>
    <property type="match status" value="1"/>
</dbReference>
<proteinExistence type="inferred from homology"/>
<dbReference type="Proteomes" id="UP001056429">
    <property type="component" value="Unassembled WGS sequence"/>
</dbReference>
<reference evidence="2" key="1">
    <citation type="journal article" date="2021" name="mSystems">
        <title>Bacteria and Archaea Synergistically Convert Glycine Betaine to Biogenic Methane in the Formosa Cold Seep of the South China Sea.</title>
        <authorList>
            <person name="Li L."/>
            <person name="Zhang W."/>
            <person name="Zhang S."/>
            <person name="Song L."/>
            <person name="Sun Q."/>
            <person name="Zhang H."/>
            <person name="Xiang H."/>
            <person name="Dong X."/>
        </authorList>
    </citation>
    <scope>NUCLEOTIDE SEQUENCE</scope>
    <source>
        <strain evidence="2">ZWT</strain>
    </source>
</reference>
<sequence>MSDVQNNNSGIIEVQEVNLEKKAVEYQVQLKESEEVKALSTTINFKDANAVLNFGNEPAEEVSKFADNILNNIKATSAQGTSVMIKQLTGIMNKFDRNDFEKEEKKGFFAKMFGKGEDKIAKMMNKYKTIGGEIDVIYTEITKYKKDLNDSNLMLEHMYEQNFEYYKELEKYIAAGNLMVERIEQEEIPKMEQLAATGDQVEVMNLENAKSSLEMLKQRIYDLEMGKMVALQTAPQIKMIQKGNYRLVSKIHSAFVITIPVFKNGIIQAIALKRQKLVSDSLSELDRTTNELLMKNAESIKNQSIDIERLSGGSSVKLDTLEKTWQTIMEGIDETKRIQEENNQLRIQGTKRIQEMNGEMKQKLLK</sequence>
<dbReference type="PANTHER" id="PTHR38432:SF2">
    <property type="entry name" value="TELLURITE RESISTANCE PROTEIN"/>
    <property type="match status" value="1"/>
</dbReference>
<comment type="similarity">
    <text evidence="1">Belongs to the TelA family.</text>
</comment>
<dbReference type="InterPro" id="IPR008863">
    <property type="entry name" value="Toxic_anion-R_TelA"/>
</dbReference>
<dbReference type="PANTHER" id="PTHR38432">
    <property type="entry name" value="TELA-LIKE PROTEIN SAOUHSC_01408"/>
    <property type="match status" value="1"/>
</dbReference>
<comment type="caution">
    <text evidence="2">The sequence shown here is derived from an EMBL/GenBank/DDBJ whole genome shotgun (WGS) entry which is preliminary data.</text>
</comment>
<evidence type="ECO:0000256" key="1">
    <source>
        <dbReference type="PIRNR" id="PIRNR026508"/>
    </source>
</evidence>
<reference evidence="2" key="2">
    <citation type="submission" date="2021-04" db="EMBL/GenBank/DDBJ databases">
        <authorList>
            <person name="Dong X."/>
        </authorList>
    </citation>
    <scope>NUCLEOTIDE SEQUENCE</scope>
    <source>
        <strain evidence="2">ZWT</strain>
    </source>
</reference>
<keyword evidence="3" id="KW-1185">Reference proteome</keyword>
<gene>
    <name evidence="2" type="ORF">KDK92_11385</name>
</gene>